<evidence type="ECO:0000313" key="3">
    <source>
        <dbReference type="Proteomes" id="UP000032210"/>
    </source>
</evidence>
<reference evidence="2 3" key="1">
    <citation type="submission" date="2015-01" db="EMBL/GenBank/DDBJ databases">
        <title>Genome sequence of the beneficial rhizobacterium Pseudomonas fluorescens 2-79.</title>
        <authorList>
            <person name="Thuermer A."/>
            <person name="Daniel R."/>
        </authorList>
    </citation>
    <scope>NUCLEOTIDE SEQUENCE [LARGE SCALE GENOMIC DNA]</scope>
    <source>
        <strain evidence="2 3">2-79</strain>
    </source>
</reference>
<evidence type="ECO:0008006" key="4">
    <source>
        <dbReference type="Google" id="ProtNLM"/>
    </source>
</evidence>
<dbReference type="EMBL" id="JXCQ01000006">
    <property type="protein sequence ID" value="KIR23605.1"/>
    <property type="molecule type" value="Genomic_DNA"/>
</dbReference>
<feature type="signal peptide" evidence="1">
    <location>
        <begin position="1"/>
        <end position="21"/>
    </location>
</feature>
<dbReference type="Proteomes" id="UP000032210">
    <property type="component" value="Unassembled WGS sequence"/>
</dbReference>
<dbReference type="InterPro" id="IPR018759">
    <property type="entry name" value="BBP2_2"/>
</dbReference>
<dbReference type="Pfam" id="PF10082">
    <property type="entry name" value="BBP2_2"/>
    <property type="match status" value="1"/>
</dbReference>
<dbReference type="AlphaFoldDB" id="A0A0D0TS40"/>
<feature type="chain" id="PRO_5002221956" description="Outer membrane beta-barrel protein" evidence="1">
    <location>
        <begin position="22"/>
        <end position="384"/>
    </location>
</feature>
<accession>A0A0D0TS40</accession>
<gene>
    <name evidence="2" type="ORF">PFLU3_09560</name>
</gene>
<protein>
    <recommendedName>
        <fullName evidence="4">Outer membrane beta-barrel protein</fullName>
    </recommendedName>
</protein>
<sequence length="384" mass="43064">MNLRTRTLAALSATLSCSALAIEPQGIPLGEMMAFTPTIDVSGRYDDNFRAVEKGAESSFISRLSPAFVLSMEGAKSAYQLKYRADVDTFLSSAKDNNTDQHLTLDAGYEFDTRNRLLLDAGFHKVEDTESQEQHLQNDRYTTTNAGGVYTYGARTARTQVDLAADYQQLRYQNTEHLNAERERNTTALRSTVYYAIAPKTKLLLEGRHSVFDYLSNDNLDSSNAALLGGLVWDATAKTSGTLRVGGERKSFDHGSQDSLNGSLWEVGATWKPRTYSIFGLKTRRGLDEGYFGATAIKAQSTTLSWEHQWVERFGSEVSYTRSSNKYHSIDREDKIDQFGIGSTYKMYRWLDLKAGYKYVKDDSSYAGQSYRRNVFEIGFTAGL</sequence>
<dbReference type="PROSITE" id="PS51257">
    <property type="entry name" value="PROKAR_LIPOPROTEIN"/>
    <property type="match status" value="1"/>
</dbReference>
<organism evidence="2 3">
    <name type="scientific">Pseudomonas fluorescens</name>
    <dbReference type="NCBI Taxonomy" id="294"/>
    <lineage>
        <taxon>Bacteria</taxon>
        <taxon>Pseudomonadati</taxon>
        <taxon>Pseudomonadota</taxon>
        <taxon>Gammaproteobacteria</taxon>
        <taxon>Pseudomonadales</taxon>
        <taxon>Pseudomonadaceae</taxon>
        <taxon>Pseudomonas</taxon>
    </lineage>
</organism>
<dbReference type="RefSeq" id="WP_043047131.1">
    <property type="nucleotide sequence ID" value="NZ_JXCQ01000006.1"/>
</dbReference>
<proteinExistence type="predicted"/>
<comment type="caution">
    <text evidence="2">The sequence shown here is derived from an EMBL/GenBank/DDBJ whole genome shotgun (WGS) entry which is preliminary data.</text>
</comment>
<name>A0A0D0TS40_PSEFL</name>
<evidence type="ECO:0000313" key="2">
    <source>
        <dbReference type="EMBL" id="KIR23605.1"/>
    </source>
</evidence>
<dbReference type="SUPFAM" id="SSF56935">
    <property type="entry name" value="Porins"/>
    <property type="match status" value="1"/>
</dbReference>
<evidence type="ECO:0000256" key="1">
    <source>
        <dbReference type="SAM" id="SignalP"/>
    </source>
</evidence>
<keyword evidence="1" id="KW-0732">Signal</keyword>
<dbReference type="PATRIC" id="fig|294.125.peg.983"/>